<feature type="compositionally biased region" description="Low complexity" evidence="1">
    <location>
        <begin position="722"/>
        <end position="733"/>
    </location>
</feature>
<protein>
    <submittedName>
        <fullName evidence="2">Transposase</fullName>
    </submittedName>
</protein>
<dbReference type="RefSeq" id="WP_074297931.1">
    <property type="nucleotide sequence ID" value="NZ_FSRU01000002.1"/>
</dbReference>
<dbReference type="Proteomes" id="UP000185151">
    <property type="component" value="Unassembled WGS sequence"/>
</dbReference>
<feature type="compositionally biased region" description="Pro residues" evidence="1">
    <location>
        <begin position="24"/>
        <end position="34"/>
    </location>
</feature>
<dbReference type="EMBL" id="FSRU01000002">
    <property type="protein sequence ID" value="SIO56358.1"/>
    <property type="molecule type" value="Genomic_DNA"/>
</dbReference>
<dbReference type="Pfam" id="PF13384">
    <property type="entry name" value="HTH_23"/>
    <property type="match status" value="1"/>
</dbReference>
<dbReference type="OrthoDB" id="9007202at2"/>
<feature type="compositionally biased region" description="Pro residues" evidence="1">
    <location>
        <begin position="866"/>
        <end position="876"/>
    </location>
</feature>
<feature type="compositionally biased region" description="Polar residues" evidence="1">
    <location>
        <begin position="1"/>
        <end position="13"/>
    </location>
</feature>
<feature type="compositionally biased region" description="Basic and acidic residues" evidence="1">
    <location>
        <begin position="35"/>
        <end position="47"/>
    </location>
</feature>
<reference evidence="2 3" key="1">
    <citation type="submission" date="2016-11" db="EMBL/GenBank/DDBJ databases">
        <authorList>
            <person name="Jaros S."/>
            <person name="Januszkiewicz K."/>
            <person name="Wedrychowicz H."/>
        </authorList>
    </citation>
    <scope>NUCLEOTIDE SEQUENCE [LARGE SCALE GENOMIC DNA]</scope>
    <source>
        <strain evidence="2 3">GAS95</strain>
    </source>
</reference>
<dbReference type="Gene3D" id="1.10.10.10">
    <property type="entry name" value="Winged helix-like DNA-binding domain superfamily/Winged helix DNA-binding domain"/>
    <property type="match status" value="1"/>
</dbReference>
<feature type="compositionally biased region" description="Polar residues" evidence="1">
    <location>
        <begin position="740"/>
        <end position="756"/>
    </location>
</feature>
<dbReference type="AlphaFoldDB" id="A0A1N6KIG8"/>
<feature type="compositionally biased region" description="Pro residues" evidence="1">
    <location>
        <begin position="912"/>
        <end position="922"/>
    </location>
</feature>
<feature type="compositionally biased region" description="Low complexity" evidence="1">
    <location>
        <begin position="53"/>
        <end position="73"/>
    </location>
</feature>
<keyword evidence="3" id="KW-1185">Reference proteome</keyword>
<accession>A0A1N6KIG8</accession>
<feature type="region of interest" description="Disordered" evidence="1">
    <location>
        <begin position="516"/>
        <end position="556"/>
    </location>
</feature>
<evidence type="ECO:0000256" key="1">
    <source>
        <dbReference type="SAM" id="MobiDB-lite"/>
    </source>
</evidence>
<organism evidence="2 3">
    <name type="scientific">Paraburkholderia phenazinium</name>
    <dbReference type="NCBI Taxonomy" id="60549"/>
    <lineage>
        <taxon>Bacteria</taxon>
        <taxon>Pseudomonadati</taxon>
        <taxon>Pseudomonadota</taxon>
        <taxon>Betaproteobacteria</taxon>
        <taxon>Burkholderiales</taxon>
        <taxon>Burkholderiaceae</taxon>
        <taxon>Paraburkholderia</taxon>
    </lineage>
</organism>
<dbReference type="InterPro" id="IPR036388">
    <property type="entry name" value="WH-like_DNA-bd_sf"/>
</dbReference>
<proteinExistence type="predicted"/>
<feature type="compositionally biased region" description="Polar residues" evidence="1">
    <location>
        <begin position="763"/>
        <end position="779"/>
    </location>
</feature>
<name>A0A1N6KIG8_9BURK</name>
<sequence length="922" mass="98200">MTVSSTSNPNAAVSTDPYVATGPKPQPVQAPPRNPPDKGKTALHEYLRPFSTASLAGDGHASDAAAGASAAHPDAGRSSTTTVAPPSDTHDTGQTDASDLETTQLLNQYEPQTNNATNVRKLEHLQLLRQRGMPPGAAQFEARQEGVSAKIADLPPRQQDYYRGAQAAFLNRYETATTKEQRDDVVRKFGSFMHTLDRTHRKYMSDPDWRAQRFFDPPDESPFLDKNGQSIASGLARYRHDFDAATTFGEREAAIRGAAALKHGLQQQIGHAIGHAVAQVSAAQKQADETILGAIKDAAGMTDNGDANTNLPFNRLAYFANKVFTSAANAQEFRALQQAHPELLAKLGDWAREAGEKTAWARQTIAGNPLQRQPTLPDVPKGFLDADENPLPLAHYGERLLSAYQNRLIDVSNASELYHAASQHGPIRQQYLQEHTPPKPEWQQELEEVFGRLVLGMIPGVNLFVNQLVPRSHLSADARTAVDIVSGIFGAGVSGAASKAGMAFPALSEGLEDLKGKLRTPDKTGTGGAQFGVPETYARKPQGSLHADPDSSGVFRDETGQAYIKSGEQMYPVKYDKDNGTWRVYVPENQAKYQYPVKLDEHGNWQAHGDVGLHGGTPAISPETRQRAVELLREGLSRREVGRRLGISKTTVNTIAREEGILSYSHIPEETRRRAVELLREGHLSHVEIGRRLGISASTVDNIARQEGILATHAGRRSAQRPGSPQPGTSTGGYTHPGAAQTQQRGSPQPGTSTGGYTHPGAAQTQQHGSPQPGTSTGGYTHPGAAQTQQHGSPQPGTSTGGYTHPGAAQTQQRGSPQPGTSTAPPPPESPPYIFQAIPLVSYTPPGSPGVHPPASPASNPGALQTPPPGSPPPGSPSQTFGTVNLSPYSLPGSPQQDPPGSPGNGRGSLQTPPPPGSPAGH</sequence>
<feature type="compositionally biased region" description="Polar residues" evidence="1">
    <location>
        <begin position="879"/>
        <end position="888"/>
    </location>
</feature>
<dbReference type="SUPFAM" id="SSF46689">
    <property type="entry name" value="Homeodomain-like"/>
    <property type="match status" value="2"/>
</dbReference>
<feature type="region of interest" description="Disordered" evidence="1">
    <location>
        <begin position="1"/>
        <end position="97"/>
    </location>
</feature>
<feature type="compositionally biased region" description="Pro residues" evidence="1">
    <location>
        <begin position="846"/>
        <end position="856"/>
    </location>
</feature>
<evidence type="ECO:0000313" key="3">
    <source>
        <dbReference type="Proteomes" id="UP000185151"/>
    </source>
</evidence>
<feature type="region of interest" description="Disordered" evidence="1">
    <location>
        <begin position="711"/>
        <end position="922"/>
    </location>
</feature>
<dbReference type="InterPro" id="IPR009057">
    <property type="entry name" value="Homeodomain-like_sf"/>
</dbReference>
<gene>
    <name evidence="2" type="ORF">SAMN05444165_3689</name>
</gene>
<feature type="compositionally biased region" description="Polar residues" evidence="1">
    <location>
        <begin position="786"/>
        <end position="802"/>
    </location>
</feature>
<evidence type="ECO:0000313" key="2">
    <source>
        <dbReference type="EMBL" id="SIO56358.1"/>
    </source>
</evidence>